<evidence type="ECO:0000256" key="3">
    <source>
        <dbReference type="ARBA" id="ARBA00011738"/>
    </source>
</evidence>
<evidence type="ECO:0000313" key="9">
    <source>
        <dbReference type="Proteomes" id="UP000318053"/>
    </source>
</evidence>
<dbReference type="Gene3D" id="3.90.1150.10">
    <property type="entry name" value="Aspartate Aminotransferase, domain 1"/>
    <property type="match status" value="1"/>
</dbReference>
<evidence type="ECO:0000256" key="1">
    <source>
        <dbReference type="ARBA" id="ARBA00001933"/>
    </source>
</evidence>
<dbReference type="GO" id="GO:0006520">
    <property type="term" value="P:amino acid metabolic process"/>
    <property type="evidence" value="ECO:0007669"/>
    <property type="project" value="InterPro"/>
</dbReference>
<dbReference type="InterPro" id="IPR015422">
    <property type="entry name" value="PyrdxlP-dep_Trfase_small"/>
</dbReference>
<dbReference type="PANTHER" id="PTHR11879:SF22">
    <property type="entry name" value="ASPARTATE AMINOTRANSFERASE, MITOCHONDRIAL"/>
    <property type="match status" value="1"/>
</dbReference>
<feature type="domain" description="Aminotransferase class I/classII large" evidence="7">
    <location>
        <begin position="39"/>
        <end position="402"/>
    </location>
</feature>
<keyword evidence="9" id="KW-1185">Reference proteome</keyword>
<proteinExistence type="inferred from homology"/>
<comment type="subunit">
    <text evidence="3">Homodimer.</text>
</comment>
<evidence type="ECO:0000256" key="2">
    <source>
        <dbReference type="ARBA" id="ARBA00007441"/>
    </source>
</evidence>
<dbReference type="FunFam" id="3.40.640.10:FF:000066">
    <property type="entry name" value="Aspartate aminotransferase"/>
    <property type="match status" value="1"/>
</dbReference>
<dbReference type="InterPro" id="IPR015424">
    <property type="entry name" value="PyrdxlP-dep_Trfase"/>
</dbReference>
<dbReference type="EC" id="2.6.1.1" evidence="8"/>
<dbReference type="GO" id="GO:0030170">
    <property type="term" value="F:pyridoxal phosphate binding"/>
    <property type="evidence" value="ECO:0007669"/>
    <property type="project" value="InterPro"/>
</dbReference>
<comment type="cofactor">
    <cofactor evidence="1">
        <name>pyridoxal 5'-phosphate</name>
        <dbReference type="ChEBI" id="CHEBI:597326"/>
    </cofactor>
</comment>
<dbReference type="Pfam" id="PF00155">
    <property type="entry name" value="Aminotran_1_2"/>
    <property type="match status" value="1"/>
</dbReference>
<dbReference type="PRINTS" id="PR00799">
    <property type="entry name" value="TRANSAMINASE"/>
</dbReference>
<reference evidence="8 9" key="1">
    <citation type="submission" date="2019-02" db="EMBL/GenBank/DDBJ databases">
        <title>Deep-cultivation of Planctomycetes and their phenomic and genomic characterization uncovers novel biology.</title>
        <authorList>
            <person name="Wiegand S."/>
            <person name="Jogler M."/>
            <person name="Boedeker C."/>
            <person name="Pinto D."/>
            <person name="Vollmers J."/>
            <person name="Rivas-Marin E."/>
            <person name="Kohn T."/>
            <person name="Peeters S.H."/>
            <person name="Heuer A."/>
            <person name="Rast P."/>
            <person name="Oberbeckmann S."/>
            <person name="Bunk B."/>
            <person name="Jeske O."/>
            <person name="Meyerdierks A."/>
            <person name="Storesund J.E."/>
            <person name="Kallscheuer N."/>
            <person name="Luecker S."/>
            <person name="Lage O.M."/>
            <person name="Pohl T."/>
            <person name="Merkel B.J."/>
            <person name="Hornburger P."/>
            <person name="Mueller R.-W."/>
            <person name="Bruemmer F."/>
            <person name="Labrenz M."/>
            <person name="Spormann A.M."/>
            <person name="Op Den Camp H."/>
            <person name="Overmann J."/>
            <person name="Amann R."/>
            <person name="Jetten M.S.M."/>
            <person name="Mascher T."/>
            <person name="Medema M.H."/>
            <person name="Devos D.P."/>
            <person name="Kaster A.-K."/>
            <person name="Ovreas L."/>
            <person name="Rohde M."/>
            <person name="Galperin M.Y."/>
            <person name="Jogler C."/>
        </authorList>
    </citation>
    <scope>NUCLEOTIDE SEQUENCE [LARGE SCALE GENOMIC DNA]</scope>
    <source>
        <strain evidence="8 9">CA85</strain>
    </source>
</reference>
<dbReference type="GO" id="GO:0004069">
    <property type="term" value="F:L-aspartate:2-oxoglutarate aminotransferase activity"/>
    <property type="evidence" value="ECO:0007669"/>
    <property type="project" value="UniProtKB-EC"/>
</dbReference>
<dbReference type="PANTHER" id="PTHR11879">
    <property type="entry name" value="ASPARTATE AMINOTRANSFERASE"/>
    <property type="match status" value="1"/>
</dbReference>
<accession>A0A5C5YJE2</accession>
<sequence>MTASESATAAAHRFDSIAMAAPDAILGIGEAFAADPRSEKMNLSVGVYKDAAGTTPIMQCVKAAEQKILESETTKSYLPIDGLPDYRNAVREMLLGDQVPADRVAVLQTPGGTGALRVAAEFLATQCSPTRVFVPNPTWANHTAIMRAAGLPVETYRYLGSDRHSLDFQAMVDDLTENTRPGDAVLLHACCHNPTGVDPTTDQWQEIAKLLASRGLIPLLDFAYQGFGDGLEEDAAGLRTVLQHCDEAIACSSYSKNFGLYSERVGAATLIAATPSATAASLSQLKIVVRANYSNPPRHGGAIVATVLADPELTKIWKTELEGKRLRIKQLREQFVAGMKQQPGAPDFSFLLQQKGMFSFSGLSAMQVDELRTKHGVYVVGSGRINVAGMNEEKMDWLCQAVADVM</sequence>
<keyword evidence="6" id="KW-0663">Pyridoxal phosphate</keyword>
<protein>
    <submittedName>
        <fullName evidence="8">Aspartate aminotransferase</fullName>
        <ecNumber evidence="8">2.6.1.1</ecNumber>
    </submittedName>
</protein>
<dbReference type="CDD" id="cd00609">
    <property type="entry name" value="AAT_like"/>
    <property type="match status" value="1"/>
</dbReference>
<comment type="similarity">
    <text evidence="2">Belongs to the class-I pyridoxal-phosphate-dependent aminotransferase family.</text>
</comment>
<dbReference type="GO" id="GO:0042802">
    <property type="term" value="F:identical protein binding"/>
    <property type="evidence" value="ECO:0007669"/>
    <property type="project" value="TreeGrafter"/>
</dbReference>
<dbReference type="AlphaFoldDB" id="A0A5C5YJE2"/>
<organism evidence="8 9">
    <name type="scientific">Allorhodopirellula solitaria</name>
    <dbReference type="NCBI Taxonomy" id="2527987"/>
    <lineage>
        <taxon>Bacteria</taxon>
        <taxon>Pseudomonadati</taxon>
        <taxon>Planctomycetota</taxon>
        <taxon>Planctomycetia</taxon>
        <taxon>Pirellulales</taxon>
        <taxon>Pirellulaceae</taxon>
        <taxon>Allorhodopirellula</taxon>
    </lineage>
</organism>
<dbReference type="NCBIfam" id="NF006719">
    <property type="entry name" value="PRK09257.1"/>
    <property type="match status" value="1"/>
</dbReference>
<dbReference type="InterPro" id="IPR000796">
    <property type="entry name" value="Asp_trans"/>
</dbReference>
<gene>
    <name evidence="8" type="primary">aspC_1</name>
    <name evidence="8" type="ORF">CA85_02830</name>
</gene>
<keyword evidence="5 8" id="KW-0808">Transferase</keyword>
<dbReference type="InterPro" id="IPR015421">
    <property type="entry name" value="PyrdxlP-dep_Trfase_major"/>
</dbReference>
<dbReference type="OrthoDB" id="9766445at2"/>
<evidence type="ECO:0000256" key="6">
    <source>
        <dbReference type="ARBA" id="ARBA00022898"/>
    </source>
</evidence>
<dbReference type="Gene3D" id="3.40.640.10">
    <property type="entry name" value="Type I PLP-dependent aspartate aminotransferase-like (Major domain)"/>
    <property type="match status" value="1"/>
</dbReference>
<evidence type="ECO:0000256" key="4">
    <source>
        <dbReference type="ARBA" id="ARBA00022576"/>
    </source>
</evidence>
<dbReference type="Proteomes" id="UP000318053">
    <property type="component" value="Unassembled WGS sequence"/>
</dbReference>
<comment type="caution">
    <text evidence="8">The sequence shown here is derived from an EMBL/GenBank/DDBJ whole genome shotgun (WGS) entry which is preliminary data.</text>
</comment>
<keyword evidence="4 8" id="KW-0032">Aminotransferase</keyword>
<name>A0A5C5YJE2_9BACT</name>
<evidence type="ECO:0000313" key="8">
    <source>
        <dbReference type="EMBL" id="TWT74995.1"/>
    </source>
</evidence>
<dbReference type="InterPro" id="IPR004839">
    <property type="entry name" value="Aminotransferase_I/II_large"/>
</dbReference>
<dbReference type="RefSeq" id="WP_146389471.1">
    <property type="nucleotide sequence ID" value="NZ_SJPK01000001.1"/>
</dbReference>
<dbReference type="EMBL" id="SJPK01000001">
    <property type="protein sequence ID" value="TWT74995.1"/>
    <property type="molecule type" value="Genomic_DNA"/>
</dbReference>
<dbReference type="SUPFAM" id="SSF53383">
    <property type="entry name" value="PLP-dependent transferases"/>
    <property type="match status" value="1"/>
</dbReference>
<evidence type="ECO:0000259" key="7">
    <source>
        <dbReference type="Pfam" id="PF00155"/>
    </source>
</evidence>
<evidence type="ECO:0000256" key="5">
    <source>
        <dbReference type="ARBA" id="ARBA00022679"/>
    </source>
</evidence>